<dbReference type="PROSITE" id="PS51257">
    <property type="entry name" value="PROKAR_LIPOPROTEIN"/>
    <property type="match status" value="1"/>
</dbReference>
<dbReference type="RefSeq" id="WP_201923183.1">
    <property type="nucleotide sequence ID" value="NZ_JAERQG010000004.1"/>
</dbReference>
<reference evidence="1" key="1">
    <citation type="submission" date="2021-01" db="EMBL/GenBank/DDBJ databases">
        <title>Marivirga sp. nov., isolated from intertidal surface sediments.</title>
        <authorList>
            <person name="Zhang M."/>
        </authorList>
    </citation>
    <scope>NUCLEOTIDE SEQUENCE</scope>
    <source>
        <strain evidence="1">SM1354</strain>
    </source>
</reference>
<name>A0A937ACN8_9BACT</name>
<protein>
    <submittedName>
        <fullName evidence="1">Uncharacterized protein</fullName>
    </submittedName>
</protein>
<comment type="caution">
    <text evidence="1">The sequence shown here is derived from an EMBL/GenBank/DDBJ whole genome shotgun (WGS) entry which is preliminary data.</text>
</comment>
<dbReference type="AlphaFoldDB" id="A0A937ACN8"/>
<keyword evidence="2" id="KW-1185">Reference proteome</keyword>
<sequence length="178" mass="20088">MKPIHAFFIYLCLILLSCQEEDGVEPDAREPFIGTYQIDNLTGSIFQGDFSVSSNPEIEVSLESLLDEDEVFLDIEPLAEAIIEELTFFQFNTRDIIRAQISRDEQIAILSGSLFKLQDVEFITIYTSALNDNDILTCELNLSGEFNESSISFDYDFQIIGQNFSYYAEGTASGTKID</sequence>
<dbReference type="EMBL" id="JAERQG010000004">
    <property type="protein sequence ID" value="MBL0766526.1"/>
    <property type="molecule type" value="Genomic_DNA"/>
</dbReference>
<gene>
    <name evidence="1" type="ORF">JKP34_14760</name>
</gene>
<evidence type="ECO:0000313" key="2">
    <source>
        <dbReference type="Proteomes" id="UP000642920"/>
    </source>
</evidence>
<evidence type="ECO:0000313" key="1">
    <source>
        <dbReference type="EMBL" id="MBL0766526.1"/>
    </source>
</evidence>
<dbReference type="Proteomes" id="UP000642920">
    <property type="component" value="Unassembled WGS sequence"/>
</dbReference>
<proteinExistence type="predicted"/>
<accession>A0A937ACN8</accession>
<organism evidence="1 2">
    <name type="scientific">Marivirga atlantica</name>
    <dbReference type="NCBI Taxonomy" id="1548457"/>
    <lineage>
        <taxon>Bacteria</taxon>
        <taxon>Pseudomonadati</taxon>
        <taxon>Bacteroidota</taxon>
        <taxon>Cytophagia</taxon>
        <taxon>Cytophagales</taxon>
        <taxon>Marivirgaceae</taxon>
        <taxon>Marivirga</taxon>
    </lineage>
</organism>